<accession>A0AA43BFP8</accession>
<dbReference type="Proteomes" id="UP001162318">
    <property type="component" value="Unassembled WGS sequence"/>
</dbReference>
<comment type="caution">
    <text evidence="1">The sequence shown here is derived from an EMBL/GenBank/DDBJ whole genome shotgun (WGS) entry which is preliminary data.</text>
</comment>
<organism evidence="1 2">
    <name type="scientific">Sphingobium yanoikuyae</name>
    <name type="common">Sphingomonas yanoikuyae</name>
    <dbReference type="NCBI Taxonomy" id="13690"/>
    <lineage>
        <taxon>Bacteria</taxon>
        <taxon>Pseudomonadati</taxon>
        <taxon>Pseudomonadota</taxon>
        <taxon>Alphaproteobacteria</taxon>
        <taxon>Sphingomonadales</taxon>
        <taxon>Sphingomonadaceae</taxon>
        <taxon>Sphingobium</taxon>
    </lineage>
</organism>
<name>A0AA43BFP8_SPHYA</name>
<sequence>MAKIPRVPAAPFIPDPDRPAELPLDDMHLRLEEAIEKLNPPRVRHACRSALNHLRKAWTLHPIDAEMSLFRAITAEEEAATAVIRALNVRKYPNAERLKERQHQHKAAIWPFVTAIADKLAEKNIAMPTMSLRVEGEPRIELSIDIAGQAGLEQQLWATPDEPFNWTFWSDRTGPFKPHDFSEELAALASEKGARDIEAYVADEANRRNQLLYASDQGIPSVAFADSLLIGRRQRVTVMLVVTIAILQTKMHQLFLVQCLDALLRMVARFDGDPLDMPTLDLTVPRLELAEQADGSMKASIIRPVTGYSFRYSIPPRR</sequence>
<proteinExistence type="predicted"/>
<dbReference type="AlphaFoldDB" id="A0AA43BFP8"/>
<evidence type="ECO:0000313" key="1">
    <source>
        <dbReference type="EMBL" id="MDH2135072.1"/>
    </source>
</evidence>
<evidence type="ECO:0000313" key="2">
    <source>
        <dbReference type="Proteomes" id="UP001162318"/>
    </source>
</evidence>
<dbReference type="RefSeq" id="WP_279731347.1">
    <property type="nucleotide sequence ID" value="NZ_JAOCKX010000085.1"/>
</dbReference>
<protein>
    <submittedName>
        <fullName evidence="1">Uncharacterized protein</fullName>
    </submittedName>
</protein>
<dbReference type="EMBL" id="JAOCKX010000085">
    <property type="protein sequence ID" value="MDH2135072.1"/>
    <property type="molecule type" value="Genomic_DNA"/>
</dbReference>
<gene>
    <name evidence="1" type="ORF">N5J77_28500</name>
</gene>
<reference evidence="1" key="1">
    <citation type="submission" date="2022-09" db="EMBL/GenBank/DDBJ databases">
        <title>Intensive care unit water sources are persistently colonized with multi-drug resistant bacteria and are the site of extensive horizontal gene transfer of antibiotic resistance genes.</title>
        <authorList>
            <person name="Diorio-Toth L."/>
        </authorList>
    </citation>
    <scope>NUCLEOTIDE SEQUENCE</scope>
    <source>
        <strain evidence="1">GD03659</strain>
    </source>
</reference>